<comment type="catalytic activity">
    <reaction evidence="1">
        <text>ATP + protein L-histidine = ADP + protein N-phospho-L-histidine.</text>
        <dbReference type="EC" id="2.7.13.3"/>
    </reaction>
</comment>
<sequence>MVTARAFVKENVKKAIVYLVFCCIFGILFMLQSVPADVVLYAAEVCGFLGIICLLYEFYNACKKHLLLVELRNQVTFNIDSMPDCGTLIEQDYQKLVSDLFIQMKQQESVFMSETRDMIDYYTLWAHQIKTPITALSLILQAEEGDATRQMKMELFKIEQYVEMVMHYLRMGSMNSDLVLEEHNLEKIVKQAVKKYAAVFIYKKINLQLEHIDVQVLTDEKWLSFVIEQLLSNALKYTREGSIKIYMKQESETLIIEDSGIGISREDLPRVFEQGFTGYNGRMDKKASGLGLYLCKKVMENLSHRITIESEEARGTQVLLDLHTERIIVE</sequence>
<dbReference type="GO" id="GO:0005886">
    <property type="term" value="C:plasma membrane"/>
    <property type="evidence" value="ECO:0007669"/>
    <property type="project" value="UniProtKB-SubCell"/>
</dbReference>
<keyword evidence="7 13" id="KW-0418">Kinase</keyword>
<evidence type="ECO:0000256" key="4">
    <source>
        <dbReference type="ARBA" id="ARBA00022475"/>
    </source>
</evidence>
<keyword evidence="4" id="KW-1003">Cell membrane</keyword>
<reference evidence="13 14" key="1">
    <citation type="submission" date="2020-01" db="EMBL/GenBank/DDBJ databases">
        <title>Genomic analysis of Aminipila sp. CBA3637.</title>
        <authorList>
            <person name="Kim Y.B."/>
            <person name="Roh S.W."/>
        </authorList>
    </citation>
    <scope>NUCLEOTIDE SEQUENCE [LARGE SCALE GENOMIC DNA]</scope>
    <source>
        <strain evidence="13 14">CBA3637</strain>
    </source>
</reference>
<dbReference type="PANTHER" id="PTHR45453:SF2">
    <property type="entry name" value="HISTIDINE KINASE"/>
    <property type="match status" value="1"/>
</dbReference>
<dbReference type="GO" id="GO:0016036">
    <property type="term" value="P:cellular response to phosphate starvation"/>
    <property type="evidence" value="ECO:0007669"/>
    <property type="project" value="TreeGrafter"/>
</dbReference>
<organism evidence="13 14">
    <name type="scientific">Aminipila terrae</name>
    <dbReference type="NCBI Taxonomy" id="2697030"/>
    <lineage>
        <taxon>Bacteria</taxon>
        <taxon>Bacillati</taxon>
        <taxon>Bacillota</taxon>
        <taxon>Clostridia</taxon>
        <taxon>Peptostreptococcales</taxon>
        <taxon>Anaerovoracaceae</taxon>
        <taxon>Aminipila</taxon>
    </lineage>
</organism>
<feature type="transmembrane region" description="Helical" evidence="11">
    <location>
        <begin position="38"/>
        <end position="59"/>
    </location>
</feature>
<gene>
    <name evidence="13" type="ORF">Ami3637_09690</name>
</gene>
<dbReference type="InterPro" id="IPR036890">
    <property type="entry name" value="HATPase_C_sf"/>
</dbReference>
<evidence type="ECO:0000313" key="13">
    <source>
        <dbReference type="EMBL" id="QHI73961.1"/>
    </source>
</evidence>
<keyword evidence="5" id="KW-0808">Transferase</keyword>
<dbReference type="GO" id="GO:0004721">
    <property type="term" value="F:phosphoprotein phosphatase activity"/>
    <property type="evidence" value="ECO:0007669"/>
    <property type="project" value="TreeGrafter"/>
</dbReference>
<dbReference type="GO" id="GO:0000155">
    <property type="term" value="F:phosphorelay sensor kinase activity"/>
    <property type="evidence" value="ECO:0007669"/>
    <property type="project" value="TreeGrafter"/>
</dbReference>
<evidence type="ECO:0000256" key="3">
    <source>
        <dbReference type="ARBA" id="ARBA00012438"/>
    </source>
</evidence>
<evidence type="ECO:0000256" key="1">
    <source>
        <dbReference type="ARBA" id="ARBA00000085"/>
    </source>
</evidence>
<dbReference type="PROSITE" id="PS50109">
    <property type="entry name" value="HIS_KIN"/>
    <property type="match status" value="1"/>
</dbReference>
<dbReference type="AlphaFoldDB" id="A0A6P1MJN5"/>
<evidence type="ECO:0000259" key="12">
    <source>
        <dbReference type="PROSITE" id="PS50109"/>
    </source>
</evidence>
<dbReference type="Proteomes" id="UP000463883">
    <property type="component" value="Chromosome"/>
</dbReference>
<dbReference type="InterPro" id="IPR005467">
    <property type="entry name" value="His_kinase_dom"/>
</dbReference>
<comment type="subcellular location">
    <subcellularLocation>
        <location evidence="2">Cell membrane</location>
        <topology evidence="2">Multi-pass membrane protein</topology>
    </subcellularLocation>
</comment>
<dbReference type="PANTHER" id="PTHR45453">
    <property type="entry name" value="PHOSPHATE REGULON SENSOR PROTEIN PHOR"/>
    <property type="match status" value="1"/>
</dbReference>
<feature type="transmembrane region" description="Helical" evidence="11">
    <location>
        <begin position="15"/>
        <end position="32"/>
    </location>
</feature>
<dbReference type="SUPFAM" id="SSF55874">
    <property type="entry name" value="ATPase domain of HSP90 chaperone/DNA topoisomerase II/histidine kinase"/>
    <property type="match status" value="1"/>
</dbReference>
<feature type="domain" description="Histidine kinase" evidence="12">
    <location>
        <begin position="124"/>
        <end position="326"/>
    </location>
</feature>
<keyword evidence="6 11" id="KW-0812">Transmembrane</keyword>
<dbReference type="EC" id="2.7.13.3" evidence="3"/>
<evidence type="ECO:0000256" key="9">
    <source>
        <dbReference type="ARBA" id="ARBA00023012"/>
    </source>
</evidence>
<dbReference type="Pfam" id="PF02518">
    <property type="entry name" value="HATPase_c"/>
    <property type="match status" value="1"/>
</dbReference>
<evidence type="ECO:0000313" key="14">
    <source>
        <dbReference type="Proteomes" id="UP000463883"/>
    </source>
</evidence>
<keyword evidence="10 11" id="KW-0472">Membrane</keyword>
<name>A0A6P1MJN5_9FIRM</name>
<dbReference type="SMART" id="SM00387">
    <property type="entry name" value="HATPase_c"/>
    <property type="match status" value="1"/>
</dbReference>
<dbReference type="Gene3D" id="3.30.565.10">
    <property type="entry name" value="Histidine kinase-like ATPase, C-terminal domain"/>
    <property type="match status" value="1"/>
</dbReference>
<evidence type="ECO:0000256" key="6">
    <source>
        <dbReference type="ARBA" id="ARBA00022692"/>
    </source>
</evidence>
<protein>
    <recommendedName>
        <fullName evidence="3">histidine kinase</fullName>
        <ecNumber evidence="3">2.7.13.3</ecNumber>
    </recommendedName>
</protein>
<dbReference type="EMBL" id="CP047591">
    <property type="protein sequence ID" value="QHI73961.1"/>
    <property type="molecule type" value="Genomic_DNA"/>
</dbReference>
<evidence type="ECO:0000256" key="2">
    <source>
        <dbReference type="ARBA" id="ARBA00004651"/>
    </source>
</evidence>
<evidence type="ECO:0000256" key="7">
    <source>
        <dbReference type="ARBA" id="ARBA00022777"/>
    </source>
</evidence>
<keyword evidence="9" id="KW-0902">Two-component regulatory system</keyword>
<dbReference type="InterPro" id="IPR003594">
    <property type="entry name" value="HATPase_dom"/>
</dbReference>
<evidence type="ECO:0000256" key="8">
    <source>
        <dbReference type="ARBA" id="ARBA00022989"/>
    </source>
</evidence>
<keyword evidence="14" id="KW-1185">Reference proteome</keyword>
<evidence type="ECO:0000256" key="10">
    <source>
        <dbReference type="ARBA" id="ARBA00023136"/>
    </source>
</evidence>
<evidence type="ECO:0000256" key="5">
    <source>
        <dbReference type="ARBA" id="ARBA00022679"/>
    </source>
</evidence>
<proteinExistence type="predicted"/>
<evidence type="ECO:0000256" key="11">
    <source>
        <dbReference type="SAM" id="Phobius"/>
    </source>
</evidence>
<keyword evidence="8 11" id="KW-1133">Transmembrane helix</keyword>
<dbReference type="KEGG" id="amic:Ami3637_09690"/>
<accession>A0A6P1MJN5</accession>
<dbReference type="InterPro" id="IPR050351">
    <property type="entry name" value="BphY/WalK/GraS-like"/>
</dbReference>